<dbReference type="AlphaFoldDB" id="A0A2D0KIR0"/>
<evidence type="ECO:0000256" key="2">
    <source>
        <dbReference type="ARBA" id="ARBA00022908"/>
    </source>
</evidence>
<dbReference type="SUPFAM" id="SSF56349">
    <property type="entry name" value="DNA breaking-rejoining enzymes"/>
    <property type="match status" value="1"/>
</dbReference>
<dbReference type="GO" id="GO:0015074">
    <property type="term" value="P:DNA integration"/>
    <property type="evidence" value="ECO:0007669"/>
    <property type="project" value="UniProtKB-KW"/>
</dbReference>
<organism evidence="9 10">
    <name type="scientific">Xenorhabdus ishibashii</name>
    <dbReference type="NCBI Taxonomy" id="1034471"/>
    <lineage>
        <taxon>Bacteria</taxon>
        <taxon>Pseudomonadati</taxon>
        <taxon>Pseudomonadota</taxon>
        <taxon>Gammaproteobacteria</taxon>
        <taxon>Enterobacterales</taxon>
        <taxon>Morganellaceae</taxon>
        <taxon>Xenorhabdus</taxon>
    </lineage>
</organism>
<dbReference type="Proteomes" id="UP000222168">
    <property type="component" value="Unassembled WGS sequence"/>
</dbReference>
<evidence type="ECO:0000256" key="3">
    <source>
        <dbReference type="ARBA" id="ARBA00023125"/>
    </source>
</evidence>
<dbReference type="PANTHER" id="PTHR30349:SF81">
    <property type="entry name" value="TYROSINE RECOMBINASE XERC"/>
    <property type="match status" value="1"/>
</dbReference>
<gene>
    <name evidence="9" type="ORF">Xish_02554</name>
</gene>
<evidence type="ECO:0000256" key="4">
    <source>
        <dbReference type="ARBA" id="ARBA00023172"/>
    </source>
</evidence>
<comment type="caution">
    <text evidence="9">The sequence shown here is derived from an EMBL/GenBank/DDBJ whole genome shotgun (WGS) entry which is preliminary data.</text>
</comment>
<evidence type="ECO:0000259" key="7">
    <source>
        <dbReference type="PROSITE" id="PS51898"/>
    </source>
</evidence>
<accession>A0A2D0KIR0</accession>
<proteinExistence type="predicted"/>
<evidence type="ECO:0000256" key="1">
    <source>
        <dbReference type="ARBA" id="ARBA00022829"/>
    </source>
</evidence>
<evidence type="ECO:0000256" key="6">
    <source>
        <dbReference type="SAM" id="MobiDB-lite"/>
    </source>
</evidence>
<dbReference type="GO" id="GO:0007059">
    <property type="term" value="P:chromosome segregation"/>
    <property type="evidence" value="ECO:0007669"/>
    <property type="project" value="UniProtKB-KW"/>
</dbReference>
<dbReference type="Gene3D" id="1.10.443.10">
    <property type="entry name" value="Intergrase catalytic core"/>
    <property type="match status" value="1"/>
</dbReference>
<keyword evidence="2" id="KW-0229">DNA integration</keyword>
<dbReference type="InterPro" id="IPR011010">
    <property type="entry name" value="DNA_brk_join_enz"/>
</dbReference>
<dbReference type="PROSITE" id="PS51900">
    <property type="entry name" value="CB"/>
    <property type="match status" value="1"/>
</dbReference>
<dbReference type="InterPro" id="IPR013762">
    <property type="entry name" value="Integrase-like_cat_sf"/>
</dbReference>
<keyword evidence="10" id="KW-1185">Reference proteome</keyword>
<evidence type="ECO:0000256" key="5">
    <source>
        <dbReference type="PROSITE-ProRule" id="PRU01248"/>
    </source>
</evidence>
<feature type="domain" description="Tyr recombinase" evidence="7">
    <location>
        <begin position="122"/>
        <end position="235"/>
    </location>
</feature>
<sequence>MTNPPNPLHATLRAQLDAYLDTLVAQGKSPRTRESYRERLLPFVDWCGQRSVQYPAQVTLVLLESWQRYLRAYRKGDGQPYSHNGQRERLIALRLWFRWLLQRHHILYNPTEQMVLPKEEKRLPAQILSERETTQVLDSLDDQSVLGLRNRVMLEVLWSSGLRRMELRQLRRGDIDVERGVVVVNQGKGHKDRVVPIGGRALGWLTRYLVQVRPQLADSHDSGYLFISQKGRPLSLGQTPEPDTAPAPASPLAADPASGVMPNVVCESGEHGELRVSVGTQQWCLRGLGAVKAGAVAMKLNAQVLDRQSGVLFADGVDLMSGRSRNSYARLAAAELGLAEGDLRRALGQVLLAVEQWQQQPAKGTEPRVPEMGIAEREAALALLQDPYLTARITTDLAACGVVGESTNLLAGFLAAVSRKLPKPLAVLIQSSSAAGKSSLMEAVLNLIPEEERIQYSAMTGQSLFYLGETHLQHKILAIAEEEGVRQAAYALKLLQSDGELTMCKH</sequence>
<dbReference type="Pfam" id="PF00589">
    <property type="entry name" value="Phage_integrase"/>
    <property type="match status" value="1"/>
</dbReference>
<name>A0A2D0KIR0_9GAMM</name>
<dbReference type="PROSITE" id="PS51898">
    <property type="entry name" value="TYR_RECOMBINASE"/>
    <property type="match status" value="1"/>
</dbReference>
<protein>
    <submittedName>
        <fullName evidence="9">Integrase/recombinase</fullName>
    </submittedName>
</protein>
<keyword evidence="1" id="KW-0159">Chromosome partition</keyword>
<dbReference type="GO" id="GO:0006310">
    <property type="term" value="P:DNA recombination"/>
    <property type="evidence" value="ECO:0007669"/>
    <property type="project" value="UniProtKB-KW"/>
</dbReference>
<evidence type="ECO:0000313" key="9">
    <source>
        <dbReference type="EMBL" id="PHM63313.1"/>
    </source>
</evidence>
<dbReference type="EMBL" id="NJAK01000001">
    <property type="protein sequence ID" value="PHM63313.1"/>
    <property type="molecule type" value="Genomic_DNA"/>
</dbReference>
<dbReference type="InterPro" id="IPR044068">
    <property type="entry name" value="CB"/>
</dbReference>
<feature type="domain" description="Core-binding (CB)" evidence="8">
    <location>
        <begin position="10"/>
        <end position="101"/>
    </location>
</feature>
<dbReference type="Pfam" id="PF02899">
    <property type="entry name" value="Phage_int_SAM_1"/>
    <property type="match status" value="1"/>
</dbReference>
<dbReference type="InterPro" id="IPR050090">
    <property type="entry name" value="Tyrosine_recombinase_XerCD"/>
</dbReference>
<dbReference type="InterPro" id="IPR002104">
    <property type="entry name" value="Integrase_catalytic"/>
</dbReference>
<dbReference type="InterPro" id="IPR004107">
    <property type="entry name" value="Integrase_SAM-like_N"/>
</dbReference>
<dbReference type="InterPro" id="IPR010998">
    <property type="entry name" value="Integrase_recombinase_N"/>
</dbReference>
<dbReference type="GO" id="GO:0003677">
    <property type="term" value="F:DNA binding"/>
    <property type="evidence" value="ECO:0007669"/>
    <property type="project" value="UniProtKB-UniRule"/>
</dbReference>
<reference evidence="9 10" key="1">
    <citation type="journal article" date="2017" name="Nat. Microbiol.">
        <title>Natural product diversity associated with the nematode symbionts Photorhabdus and Xenorhabdus.</title>
        <authorList>
            <person name="Tobias N.J."/>
            <person name="Wolff H."/>
            <person name="Djahanschiri B."/>
            <person name="Grundmann F."/>
            <person name="Kronenwerth M."/>
            <person name="Shi Y.M."/>
            <person name="Simonyi S."/>
            <person name="Grun P."/>
            <person name="Shapiro-Ilan D."/>
            <person name="Pidot S.J."/>
            <person name="Stinear T.P."/>
            <person name="Ebersberger I."/>
            <person name="Bode H.B."/>
        </authorList>
    </citation>
    <scope>NUCLEOTIDE SEQUENCE [LARGE SCALE GENOMIC DNA]</scope>
    <source>
        <strain evidence="9 10">DSM 22670</strain>
    </source>
</reference>
<feature type="region of interest" description="Disordered" evidence="6">
    <location>
        <begin position="235"/>
        <end position="256"/>
    </location>
</feature>
<dbReference type="PANTHER" id="PTHR30349">
    <property type="entry name" value="PHAGE INTEGRASE-RELATED"/>
    <property type="match status" value="1"/>
</dbReference>
<keyword evidence="3 5" id="KW-0238">DNA-binding</keyword>
<keyword evidence="4" id="KW-0233">DNA recombination</keyword>
<evidence type="ECO:0000313" key="10">
    <source>
        <dbReference type="Proteomes" id="UP000222168"/>
    </source>
</evidence>
<evidence type="ECO:0000259" key="8">
    <source>
        <dbReference type="PROSITE" id="PS51900"/>
    </source>
</evidence>
<dbReference type="Gene3D" id="1.10.150.130">
    <property type="match status" value="1"/>
</dbReference>